<dbReference type="Pfam" id="PF00226">
    <property type="entry name" value="DnaJ"/>
    <property type="match status" value="1"/>
</dbReference>
<dbReference type="PROSITE" id="PS50076">
    <property type="entry name" value="DNAJ_2"/>
    <property type="match status" value="1"/>
</dbReference>
<dbReference type="GO" id="GO:0010008">
    <property type="term" value="C:endosome membrane"/>
    <property type="evidence" value="ECO:0007669"/>
    <property type="project" value="TreeGrafter"/>
</dbReference>
<dbReference type="PANTHER" id="PTHR36983">
    <property type="entry name" value="DNAJ HOMOLOG SUBFAMILY C MEMBER 13"/>
    <property type="match status" value="1"/>
</dbReference>
<reference evidence="3" key="1">
    <citation type="submission" date="2023-12" db="EMBL/GenBank/DDBJ databases">
        <title>Genome assembly of Anisodus tanguticus.</title>
        <authorList>
            <person name="Wang Y.-J."/>
        </authorList>
    </citation>
    <scope>NUCLEOTIDE SEQUENCE</scope>
    <source>
        <strain evidence="3">KB-2021</strain>
        <tissue evidence="3">Leaf</tissue>
    </source>
</reference>
<dbReference type="PANTHER" id="PTHR36983:SF2">
    <property type="entry name" value="DNAJ HOMOLOG SUBFAMILY C MEMBER 13"/>
    <property type="match status" value="1"/>
</dbReference>
<dbReference type="InterPro" id="IPR045802">
    <property type="entry name" value="GRV2/DNAJC13_N"/>
</dbReference>
<dbReference type="InterPro" id="IPR025640">
    <property type="entry name" value="GYF_2"/>
</dbReference>
<evidence type="ECO:0000313" key="4">
    <source>
        <dbReference type="Proteomes" id="UP001291623"/>
    </source>
</evidence>
<comment type="caution">
    <text evidence="3">The sequence shown here is derived from an EMBL/GenBank/DDBJ whole genome shotgun (WGS) entry which is preliminary data.</text>
</comment>
<dbReference type="InterPro" id="IPR036869">
    <property type="entry name" value="J_dom_sf"/>
</dbReference>
<evidence type="ECO:0000313" key="3">
    <source>
        <dbReference type="EMBL" id="KAK4337430.1"/>
    </source>
</evidence>
<dbReference type="Gene3D" id="1.10.287.110">
    <property type="entry name" value="DnaJ domain"/>
    <property type="match status" value="1"/>
</dbReference>
<dbReference type="EMBL" id="JAVYJV010000027">
    <property type="protein sequence ID" value="KAK4337430.1"/>
    <property type="molecule type" value="Genomic_DNA"/>
</dbReference>
<dbReference type="SUPFAM" id="SSF48371">
    <property type="entry name" value="ARM repeat"/>
    <property type="match status" value="2"/>
</dbReference>
<organism evidence="3 4">
    <name type="scientific">Anisodus tanguticus</name>
    <dbReference type="NCBI Taxonomy" id="243964"/>
    <lineage>
        <taxon>Eukaryota</taxon>
        <taxon>Viridiplantae</taxon>
        <taxon>Streptophyta</taxon>
        <taxon>Embryophyta</taxon>
        <taxon>Tracheophyta</taxon>
        <taxon>Spermatophyta</taxon>
        <taxon>Magnoliopsida</taxon>
        <taxon>eudicotyledons</taxon>
        <taxon>Gunneridae</taxon>
        <taxon>Pentapetalae</taxon>
        <taxon>asterids</taxon>
        <taxon>lamiids</taxon>
        <taxon>Solanales</taxon>
        <taxon>Solanaceae</taxon>
        <taxon>Solanoideae</taxon>
        <taxon>Hyoscyameae</taxon>
        <taxon>Anisodus</taxon>
    </lineage>
</organism>
<feature type="domain" description="J" evidence="2">
    <location>
        <begin position="967"/>
        <end position="1038"/>
    </location>
</feature>
<dbReference type="InterPro" id="IPR044978">
    <property type="entry name" value="GRV2/DNAJC13"/>
</dbReference>
<proteinExistence type="predicted"/>
<keyword evidence="1" id="KW-0175">Coiled coil</keyword>
<dbReference type="GO" id="GO:0006898">
    <property type="term" value="P:receptor-mediated endocytosis"/>
    <property type="evidence" value="ECO:0007669"/>
    <property type="project" value="TreeGrafter"/>
</dbReference>
<dbReference type="Pfam" id="PF19432">
    <property type="entry name" value="RME-8_N"/>
    <property type="match status" value="1"/>
</dbReference>
<dbReference type="InterPro" id="IPR016024">
    <property type="entry name" value="ARM-type_fold"/>
</dbReference>
<dbReference type="Gene3D" id="1.25.10.10">
    <property type="entry name" value="Leucine-rich Repeat Variant"/>
    <property type="match status" value="1"/>
</dbReference>
<evidence type="ECO:0000259" key="2">
    <source>
        <dbReference type="PROSITE" id="PS50076"/>
    </source>
</evidence>
<dbReference type="Pfam" id="PF14237">
    <property type="entry name" value="GYF_2"/>
    <property type="match status" value="1"/>
</dbReference>
<dbReference type="GO" id="GO:2000641">
    <property type="term" value="P:regulation of early endosome to late endosome transport"/>
    <property type="evidence" value="ECO:0007669"/>
    <property type="project" value="InterPro"/>
</dbReference>
<sequence length="1752" mass="201251">MPVDEEVESWHLKFLHSPPNNWSFNHAVLRFNSNCAYSGLLHSVTQDRLFAENKEKLIQIALGAFVEKEGDQDEISNEDLEQQFQGLRRLVASKAGFTAFTVCPRFRESLGRKVVKALKRNNEAVIHASIDVLCALMQPMHDDYDLRQEQLNKSSLLSSKDFLKSLLDVLQYHVNCGTGALIVASMLDFLTFALCAPYSETTDGMHFDTLLAMVASYGISLFKLFQHPSLAVVKGAGLVMKAIIEEADMETVKKMQNLAMDEGSFLKHLQIALFASNNDSRYLAFQQLSRQLVALWMVDNEVAKKLLERIFPLGLLNYLESEEKPPKNSMLRLVERNNLKLAEDLSSKQNSTFNQIREIHPSVRVIEKHLENVFQHWREKIGVPKHDLDSRMQQKPVLLRKRRERIKSTINWPMFFYQFYFDHSKPDLLWNYKTKEELRDALENEIKVLATNKELIAKNTDLAWNHTEFEVIYQSLNNEIKIGDYYLRLLLEEGENNYSSSLISKLCIKKPYEFFNDLYHKFLLSSNASIKASCIQAMSIIYGAYHEKIGQFNDVKWIISLLKNTIDKLERDRLVIFISKIISNPINVKQIIDANGIKVLVDLVTLAHLHVNRAFFQAQNNVIEASAEMVDKESSLHKEWFYTIGQGNDKKGPISFKEIKKLYNEGKIDNETKFWAQGLESWKYLKEIPQLKWSILATENAILNETELAIQILNILIKICEIYPSKNENGAIITPLPRIKKYLSESSCLPHIVQLLLTFDPTIVERVSCLLTEVMQDNPVLSRLYLTGAFFFILMYTGSNLLPIGQLLHFSHLKQAFKSEDKKKTNSLAKNSFLGNLLPESMICYLENYGSEKFAQIFLGEFDTPEAIWNGEMRRLMIEKIAAHIADFSPRLRSNTRAVYQYCPIPPIQYPQLENELFCNVFYLKNLCDSVRFPNWPIRYPVELLKDILEAWKNEVEKKPSNMSLNDALLILELNSSSIDSIEDNTIRKAYFKLAQKYHPDKNPEGREKFEEINHAYEYLCSRNQRCSKYREGPDPINISLILQAQSILFKQCTDHLQPYKYAGYPMLVSTLKLETKDDQLFSKQYPLLAYACETAYHTIKCSALNAEELRREGGLDILQEALNRCVNVLGKSSKPENVAVQVSIHIIRCFTGSATFSACRDRLVELPSICKDISRILYFDHLTKLCLCTVECISAFASDLQLQNQLFKSGAFYSLLMFLFKYDFTLEEGGVEANEESNKQEVANQLAKMSIIALTRLAGNLTSEEIQKRKDQNEISTQETNNTIKRCLNVLLTPYLARKLGTADIAIILKELNNNIEIPYLIWDNSTRVELNEYLTDQLKSRLKGTQQSEEALYNCNLVYSSHKDELVIGEIFVKIYNQQPMYPLFNAKEFTAALLDYIGSQAQYLHSAMVLSNQKNQDIIKPQAQISSERLKNMEMSLQALCNVIKYNSGVETVCIGSFKLLFSLLKLEQLTQLQLMAINVISSVSNNQECVADIAASEVLVYLLLVLQSPIYKKTKKNDTEDLIQFDQEDQQVTQKNKTDFIARQSAVLDTIIPLMANNKLVKEVLNIGGVIYLLDIFCQSTNSYVREKSAELLSKMSNDKLVGPKVRILFSKFLPNLFLDAMSDSPEAAINLFDGNQENPELIWNSNSRKNVCKAIRDLTVKLYNEQHNNPSTQFKLEDDFKILYNDSEDEITISGVYLRLFVQNPSWVLRRPKEFLTDLMENFQSILTKKDLNTEDFLKRKIMIVSK</sequence>
<dbReference type="FunFam" id="1.10.287.110:FF:000007">
    <property type="entry name" value="DnaJ (Hsp40) homolog, subfamily C, member 13"/>
    <property type="match status" value="1"/>
</dbReference>
<name>A0AAE1QPL9_9SOLA</name>
<keyword evidence="4" id="KW-1185">Reference proteome</keyword>
<feature type="coiled-coil region" evidence="1">
    <location>
        <begin position="432"/>
        <end position="459"/>
    </location>
</feature>
<dbReference type="InterPro" id="IPR011989">
    <property type="entry name" value="ARM-like"/>
</dbReference>
<accession>A0AAE1QPL9</accession>
<dbReference type="Proteomes" id="UP001291623">
    <property type="component" value="Unassembled WGS sequence"/>
</dbReference>
<dbReference type="GO" id="GO:0007032">
    <property type="term" value="P:endosome organization"/>
    <property type="evidence" value="ECO:0007669"/>
    <property type="project" value="InterPro"/>
</dbReference>
<dbReference type="CDD" id="cd06257">
    <property type="entry name" value="DnaJ"/>
    <property type="match status" value="1"/>
</dbReference>
<evidence type="ECO:0000256" key="1">
    <source>
        <dbReference type="SAM" id="Coils"/>
    </source>
</evidence>
<dbReference type="InterPro" id="IPR001623">
    <property type="entry name" value="DnaJ_domain"/>
</dbReference>
<dbReference type="SUPFAM" id="SSF46565">
    <property type="entry name" value="Chaperone J-domain"/>
    <property type="match status" value="1"/>
</dbReference>
<dbReference type="SMART" id="SM00271">
    <property type="entry name" value="DnaJ"/>
    <property type="match status" value="1"/>
</dbReference>
<gene>
    <name evidence="3" type="ORF">RND71_043541</name>
</gene>
<protein>
    <recommendedName>
        <fullName evidence="2">J domain-containing protein</fullName>
    </recommendedName>
</protein>